<dbReference type="AlphaFoldDB" id="A0AAX4KER1"/>
<feature type="compositionally biased region" description="Low complexity" evidence="2">
    <location>
        <begin position="124"/>
        <end position="141"/>
    </location>
</feature>
<dbReference type="SUPFAM" id="SSF47027">
    <property type="entry name" value="Acyl-CoA binding protein"/>
    <property type="match status" value="1"/>
</dbReference>
<dbReference type="PROSITE" id="PS51228">
    <property type="entry name" value="ACB_2"/>
    <property type="match status" value="1"/>
</dbReference>
<evidence type="ECO:0000256" key="3">
    <source>
        <dbReference type="SAM" id="Phobius"/>
    </source>
</evidence>
<organism evidence="5 6">
    <name type="scientific">Kwoniella europaea PYCC6329</name>
    <dbReference type="NCBI Taxonomy" id="1423913"/>
    <lineage>
        <taxon>Eukaryota</taxon>
        <taxon>Fungi</taxon>
        <taxon>Dikarya</taxon>
        <taxon>Basidiomycota</taxon>
        <taxon>Agaricomycotina</taxon>
        <taxon>Tremellomycetes</taxon>
        <taxon>Tremellales</taxon>
        <taxon>Cryptococcaceae</taxon>
        <taxon>Kwoniella</taxon>
    </lineage>
</organism>
<evidence type="ECO:0000256" key="2">
    <source>
        <dbReference type="SAM" id="MobiDB-lite"/>
    </source>
</evidence>
<keyword evidence="3" id="KW-0472">Membrane</keyword>
<keyword evidence="6" id="KW-1185">Reference proteome</keyword>
<keyword evidence="1" id="KW-0446">Lipid-binding</keyword>
<evidence type="ECO:0000256" key="1">
    <source>
        <dbReference type="ARBA" id="ARBA00023121"/>
    </source>
</evidence>
<dbReference type="PANTHER" id="PTHR23310">
    <property type="entry name" value="ACYL-COA-BINDING PROTEIN, ACBP"/>
    <property type="match status" value="1"/>
</dbReference>
<protein>
    <recommendedName>
        <fullName evidence="4">ACB domain-containing protein</fullName>
    </recommendedName>
</protein>
<feature type="compositionally biased region" description="Polar residues" evidence="2">
    <location>
        <begin position="236"/>
        <end position="250"/>
    </location>
</feature>
<dbReference type="PROSITE" id="PS00880">
    <property type="entry name" value="ACB_1"/>
    <property type="match status" value="1"/>
</dbReference>
<gene>
    <name evidence="5" type="ORF">V865_002887</name>
</gene>
<dbReference type="GeneID" id="91101691"/>
<feature type="transmembrane region" description="Helical" evidence="3">
    <location>
        <begin position="437"/>
        <end position="455"/>
    </location>
</feature>
<dbReference type="GO" id="GO:0006631">
    <property type="term" value="P:fatty acid metabolic process"/>
    <property type="evidence" value="ECO:0007669"/>
    <property type="project" value="TreeGrafter"/>
</dbReference>
<dbReference type="EMBL" id="CP144089">
    <property type="protein sequence ID" value="WWD04816.1"/>
    <property type="molecule type" value="Genomic_DNA"/>
</dbReference>
<dbReference type="FunFam" id="1.20.80.10:FF:000010">
    <property type="entry name" value="Acyl-CoA-binding domain-containing protein 5"/>
    <property type="match status" value="1"/>
</dbReference>
<evidence type="ECO:0000313" key="6">
    <source>
        <dbReference type="Proteomes" id="UP001358614"/>
    </source>
</evidence>
<feature type="domain" description="ACB" evidence="4">
    <location>
        <begin position="7"/>
        <end position="96"/>
    </location>
</feature>
<keyword evidence="3" id="KW-1133">Transmembrane helix</keyword>
<dbReference type="RefSeq" id="XP_066082783.1">
    <property type="nucleotide sequence ID" value="XM_066226686.1"/>
</dbReference>
<reference evidence="5 6" key="1">
    <citation type="submission" date="2024-01" db="EMBL/GenBank/DDBJ databases">
        <title>Comparative genomics of Cryptococcus and Kwoniella reveals pathogenesis evolution and contrasting modes of karyotype evolution via chromosome fusion or intercentromeric recombination.</title>
        <authorList>
            <person name="Coelho M.A."/>
            <person name="David-Palma M."/>
            <person name="Shea T."/>
            <person name="Bowers K."/>
            <person name="McGinley-Smith S."/>
            <person name="Mohammad A.W."/>
            <person name="Gnirke A."/>
            <person name="Yurkov A.M."/>
            <person name="Nowrousian M."/>
            <person name="Sun S."/>
            <person name="Cuomo C.A."/>
            <person name="Heitman J."/>
        </authorList>
    </citation>
    <scope>NUCLEOTIDE SEQUENCE [LARGE SCALE GENOMIC DNA]</scope>
    <source>
        <strain evidence="5 6">PYCC6329</strain>
    </source>
</reference>
<feature type="region of interest" description="Disordered" evidence="2">
    <location>
        <begin position="372"/>
        <end position="408"/>
    </location>
</feature>
<dbReference type="PRINTS" id="PR00689">
    <property type="entry name" value="ACOABINDINGP"/>
</dbReference>
<dbReference type="Pfam" id="PF00887">
    <property type="entry name" value="ACBP"/>
    <property type="match status" value="1"/>
</dbReference>
<dbReference type="Gene3D" id="1.20.80.10">
    <property type="match status" value="1"/>
</dbReference>
<feature type="compositionally biased region" description="Polar residues" evidence="2">
    <location>
        <begin position="383"/>
        <end position="408"/>
    </location>
</feature>
<feature type="compositionally biased region" description="Acidic residues" evidence="2">
    <location>
        <begin position="372"/>
        <end position="381"/>
    </location>
</feature>
<evidence type="ECO:0000313" key="5">
    <source>
        <dbReference type="EMBL" id="WWD04816.1"/>
    </source>
</evidence>
<feature type="compositionally biased region" description="Pro residues" evidence="2">
    <location>
        <begin position="142"/>
        <end position="161"/>
    </location>
</feature>
<evidence type="ECO:0000259" key="4">
    <source>
        <dbReference type="PROSITE" id="PS51228"/>
    </source>
</evidence>
<dbReference type="PANTHER" id="PTHR23310:SF133">
    <property type="entry name" value="COA BINDING PROTEIN, PUTATIVE (AFU_ORTHOLOGUE AFUA_1G12300)-RELATED"/>
    <property type="match status" value="1"/>
</dbReference>
<sequence length="478" mass="52669">MGLFADIDGQFHRAVDIVQSLPKGGPVQTSYEEKLWLYSLYKQATEGDISIPRPGMLDILGKAKWDAWNKQKGIDKQEAKRLYVNALLKILRNHGESEGTQNHILELESFDTSINQDQPPRPVSPASSSSSYHSSQASPIAQPSPPKYNMLPPDPLLPPPDVAEDIVPPSALTSSHRSLLSLSQAGQSPSGTQSQPQRSYQDSIPPAHVGSRTHSLAGGQGSIHSFRQRQPVPAPNESNYLRNPISNPNVQMPQYSHSPNLPAVKDFIQIHTPDISNSPYLNIQNPIPPTGHTPITNYPTRIAGPGSASTFNAAPLNLSVNLRNIQTSLSALHERLSILERNQSIIIRKQANADRKRNGWFGWNGNSEGEDELDQLEEEELQNSASASASQHLRNPTSGSRGTNQITVTRTKVRKPKLTIRIILYLLSALRRAMVDLSVGLTLMVVCIVVLGGGWRRARWTLGLLQAKFQRYLTQGHI</sequence>
<dbReference type="KEGG" id="ker:91101691"/>
<feature type="region of interest" description="Disordered" evidence="2">
    <location>
        <begin position="113"/>
        <end position="250"/>
    </location>
</feature>
<proteinExistence type="predicted"/>
<dbReference type="InterPro" id="IPR022408">
    <property type="entry name" value="Acyl-CoA-binding_prot_CS"/>
</dbReference>
<dbReference type="Proteomes" id="UP001358614">
    <property type="component" value="Chromosome 1"/>
</dbReference>
<dbReference type="InterPro" id="IPR014352">
    <property type="entry name" value="FERM/acyl-CoA-bd_prot_sf"/>
</dbReference>
<feature type="compositionally biased region" description="Low complexity" evidence="2">
    <location>
        <begin position="170"/>
        <end position="199"/>
    </location>
</feature>
<keyword evidence="3" id="KW-0812">Transmembrane</keyword>
<dbReference type="InterPro" id="IPR000582">
    <property type="entry name" value="Acyl-CoA-binding_protein"/>
</dbReference>
<dbReference type="GO" id="GO:0000062">
    <property type="term" value="F:fatty-acyl-CoA binding"/>
    <property type="evidence" value="ECO:0007669"/>
    <property type="project" value="InterPro"/>
</dbReference>
<dbReference type="InterPro" id="IPR035984">
    <property type="entry name" value="Acyl-CoA-binding_sf"/>
</dbReference>
<accession>A0AAX4KER1</accession>
<name>A0AAX4KER1_9TREE</name>